<dbReference type="CDD" id="cd17535">
    <property type="entry name" value="REC_NarL-like"/>
    <property type="match status" value="1"/>
</dbReference>
<dbReference type="Pfam" id="PF00196">
    <property type="entry name" value="GerE"/>
    <property type="match status" value="1"/>
</dbReference>
<dbReference type="Pfam" id="PF00072">
    <property type="entry name" value="Response_reg"/>
    <property type="match status" value="1"/>
</dbReference>
<evidence type="ECO:0000259" key="5">
    <source>
        <dbReference type="PROSITE" id="PS50110"/>
    </source>
</evidence>
<evidence type="ECO:0000313" key="6">
    <source>
        <dbReference type="EMBL" id="SNT36633.1"/>
    </source>
</evidence>
<dbReference type="OrthoDB" id="9779069at2"/>
<keyword evidence="7" id="KW-1185">Reference proteome</keyword>
<dbReference type="CDD" id="cd06170">
    <property type="entry name" value="LuxR_C_like"/>
    <property type="match status" value="1"/>
</dbReference>
<dbReference type="PROSITE" id="PS50110">
    <property type="entry name" value="RESPONSE_REGULATORY"/>
    <property type="match status" value="1"/>
</dbReference>
<evidence type="ECO:0000256" key="1">
    <source>
        <dbReference type="ARBA" id="ARBA00022553"/>
    </source>
</evidence>
<reference evidence="6 7" key="1">
    <citation type="submission" date="2017-06" db="EMBL/GenBank/DDBJ databases">
        <authorList>
            <person name="Kim H.J."/>
            <person name="Triplett B.A."/>
        </authorList>
    </citation>
    <scope>NUCLEOTIDE SEQUENCE [LARGE SCALE GENOMIC DNA]</scope>
    <source>
        <strain evidence="6 7">DSM 18704</strain>
    </source>
</reference>
<dbReference type="InterPro" id="IPR058245">
    <property type="entry name" value="NreC/VraR/RcsB-like_REC"/>
</dbReference>
<evidence type="ECO:0000256" key="2">
    <source>
        <dbReference type="ARBA" id="ARBA00023125"/>
    </source>
</evidence>
<feature type="modified residue" description="4-aspartylphosphate" evidence="3">
    <location>
        <position position="81"/>
    </location>
</feature>
<dbReference type="GO" id="GO:0006355">
    <property type="term" value="P:regulation of DNA-templated transcription"/>
    <property type="evidence" value="ECO:0007669"/>
    <property type="project" value="InterPro"/>
</dbReference>
<dbReference type="InterPro" id="IPR001789">
    <property type="entry name" value="Sig_transdc_resp-reg_receiver"/>
</dbReference>
<proteinExistence type="predicted"/>
<dbReference type="EMBL" id="FZOU01000009">
    <property type="protein sequence ID" value="SNT36633.1"/>
    <property type="molecule type" value="Genomic_DNA"/>
</dbReference>
<dbReference type="GO" id="GO:0003677">
    <property type="term" value="F:DNA binding"/>
    <property type="evidence" value="ECO:0007669"/>
    <property type="project" value="UniProtKB-KW"/>
</dbReference>
<sequence>MEPMNERNEPAEMEAGEMPAAVEKTVSPIRLLIVDDHPIVRFGLNALLALHEDIDVVGTAAGGDEALDFVQRHAVDVLLVDLRMPGCSGIETLKRLREVAPRSRSIVLSSFEYDEEIYDAVKAGAQGYLHKESHAEDILNAIRLVHGGKRAFPRRIAERLSNNRMTAGLSPREREILELVSKGLTNKEVANTLQLSQFTVRNHLNHITEKLEASDRTEAIFIAMQTGIITVS</sequence>
<keyword evidence="1 3" id="KW-0597">Phosphoprotein</keyword>
<evidence type="ECO:0000256" key="3">
    <source>
        <dbReference type="PROSITE-ProRule" id="PRU00169"/>
    </source>
</evidence>
<name>A0A239M3C8_9BACT</name>
<dbReference type="AlphaFoldDB" id="A0A239M3C8"/>
<keyword evidence="2" id="KW-0238">DNA-binding</keyword>
<dbReference type="Gene3D" id="3.40.50.2300">
    <property type="match status" value="1"/>
</dbReference>
<dbReference type="PANTHER" id="PTHR43214">
    <property type="entry name" value="TWO-COMPONENT RESPONSE REGULATOR"/>
    <property type="match status" value="1"/>
</dbReference>
<evidence type="ECO:0000259" key="4">
    <source>
        <dbReference type="PROSITE" id="PS50043"/>
    </source>
</evidence>
<organism evidence="6 7">
    <name type="scientific">Granulicella rosea</name>
    <dbReference type="NCBI Taxonomy" id="474952"/>
    <lineage>
        <taxon>Bacteria</taxon>
        <taxon>Pseudomonadati</taxon>
        <taxon>Acidobacteriota</taxon>
        <taxon>Terriglobia</taxon>
        <taxon>Terriglobales</taxon>
        <taxon>Acidobacteriaceae</taxon>
        <taxon>Granulicella</taxon>
    </lineage>
</organism>
<feature type="domain" description="HTH luxR-type" evidence="4">
    <location>
        <begin position="162"/>
        <end position="227"/>
    </location>
</feature>
<dbReference type="GO" id="GO:0000160">
    <property type="term" value="P:phosphorelay signal transduction system"/>
    <property type="evidence" value="ECO:0007669"/>
    <property type="project" value="InterPro"/>
</dbReference>
<dbReference type="SMART" id="SM00421">
    <property type="entry name" value="HTH_LUXR"/>
    <property type="match status" value="1"/>
</dbReference>
<dbReference type="PROSITE" id="PS50043">
    <property type="entry name" value="HTH_LUXR_2"/>
    <property type="match status" value="1"/>
</dbReference>
<dbReference type="PROSITE" id="PS00622">
    <property type="entry name" value="HTH_LUXR_1"/>
    <property type="match status" value="1"/>
</dbReference>
<dbReference type="SMART" id="SM00448">
    <property type="entry name" value="REC"/>
    <property type="match status" value="1"/>
</dbReference>
<accession>A0A239M3C8</accession>
<dbReference type="InterPro" id="IPR000792">
    <property type="entry name" value="Tscrpt_reg_LuxR_C"/>
</dbReference>
<dbReference type="PANTHER" id="PTHR43214:SF43">
    <property type="entry name" value="TWO-COMPONENT RESPONSE REGULATOR"/>
    <property type="match status" value="1"/>
</dbReference>
<dbReference type="InterPro" id="IPR039420">
    <property type="entry name" value="WalR-like"/>
</dbReference>
<dbReference type="InterPro" id="IPR011006">
    <property type="entry name" value="CheY-like_superfamily"/>
</dbReference>
<evidence type="ECO:0000313" key="7">
    <source>
        <dbReference type="Proteomes" id="UP000198356"/>
    </source>
</evidence>
<gene>
    <name evidence="6" type="ORF">SAMN05421770_10949</name>
</gene>
<dbReference type="PRINTS" id="PR00038">
    <property type="entry name" value="HTHLUXR"/>
</dbReference>
<dbReference type="SUPFAM" id="SSF52172">
    <property type="entry name" value="CheY-like"/>
    <property type="match status" value="1"/>
</dbReference>
<feature type="domain" description="Response regulatory" evidence="5">
    <location>
        <begin position="30"/>
        <end position="146"/>
    </location>
</feature>
<dbReference type="Proteomes" id="UP000198356">
    <property type="component" value="Unassembled WGS sequence"/>
</dbReference>
<protein>
    <submittedName>
        <fullName evidence="6">Two component transcriptional regulator, LuxR family</fullName>
    </submittedName>
</protein>